<dbReference type="EMBL" id="BT133032">
    <property type="protein sequence ID" value="AEX91746.1"/>
    <property type="molecule type" value="mRNA"/>
</dbReference>
<accession>H1UUE8</accession>
<organism evidence="2">
    <name type="scientific">Drosophila melanogaster</name>
    <name type="common">Fruit fly</name>
    <dbReference type="NCBI Taxonomy" id="7227"/>
    <lineage>
        <taxon>Eukaryota</taxon>
        <taxon>Metazoa</taxon>
        <taxon>Ecdysozoa</taxon>
        <taxon>Arthropoda</taxon>
        <taxon>Hexapoda</taxon>
        <taxon>Insecta</taxon>
        <taxon>Pterygota</taxon>
        <taxon>Neoptera</taxon>
        <taxon>Endopterygota</taxon>
        <taxon>Diptera</taxon>
        <taxon>Brachycera</taxon>
        <taxon>Muscomorpha</taxon>
        <taxon>Ephydroidea</taxon>
        <taxon>Drosophilidae</taxon>
        <taxon>Drosophila</taxon>
        <taxon>Sophophora</taxon>
    </lineage>
</organism>
<dbReference type="EMBL" id="BT133003">
    <property type="protein sequence ID" value="AEX57197.1"/>
    <property type="molecule type" value="mRNA"/>
</dbReference>
<protein>
    <submittedName>
        <fullName evidence="1">MIP33401p1</fullName>
    </submittedName>
    <submittedName>
        <fullName evidence="2">MIP33405p1</fullName>
    </submittedName>
</protein>
<reference evidence="2" key="1">
    <citation type="submission" date="2012-01" db="EMBL/GenBank/DDBJ databases">
        <authorList>
            <person name="Carlson J."/>
            <person name="Booth B."/>
            <person name="Frise E."/>
            <person name="Sandler J."/>
            <person name="Wan K."/>
            <person name="Yu C."/>
            <person name="Celniker S."/>
        </authorList>
    </citation>
    <scope>NUCLEOTIDE SEQUENCE</scope>
</reference>
<dbReference type="AlphaFoldDB" id="H1UUE8"/>
<proteinExistence type="evidence at transcript level"/>
<name>H1UUE8_DROME</name>
<evidence type="ECO:0000313" key="1">
    <source>
        <dbReference type="EMBL" id="AEX57197.1"/>
    </source>
</evidence>
<evidence type="ECO:0000313" key="2">
    <source>
        <dbReference type="EMBL" id="AEX91746.1"/>
    </source>
</evidence>
<sequence length="72" mass="8286">MSFRACPSPQVTPNSFQCGVRQLRRGRANPFCHGFRPDSPVYSVFRRRLRPAHHRGLPHFHPQCVCLCTPRG</sequence>